<dbReference type="GO" id="GO:0048471">
    <property type="term" value="C:perinuclear region of cytoplasm"/>
    <property type="evidence" value="ECO:0007669"/>
    <property type="project" value="TreeGrafter"/>
</dbReference>
<keyword evidence="1" id="KW-0343">GTPase activation</keyword>
<reference evidence="5" key="1">
    <citation type="submission" date="2014-11" db="EMBL/GenBank/DDBJ databases">
        <authorList>
            <person name="Otto D Thomas"/>
            <person name="Naeem Raeece"/>
        </authorList>
    </citation>
    <scope>NUCLEOTIDE SEQUENCE</scope>
</reference>
<dbReference type="GO" id="GO:0005096">
    <property type="term" value="F:GTPase activator activity"/>
    <property type="evidence" value="ECO:0007669"/>
    <property type="project" value="UniProtKB-KW"/>
</dbReference>
<dbReference type="PANTHER" id="PTHR24113:SF12">
    <property type="entry name" value="RAN GTPASE-ACTIVATING PROTEIN 1"/>
    <property type="match status" value="1"/>
</dbReference>
<feature type="region of interest" description="Disordered" evidence="4">
    <location>
        <begin position="117"/>
        <end position="152"/>
    </location>
</feature>
<evidence type="ECO:0000256" key="3">
    <source>
        <dbReference type="ARBA" id="ARBA00022737"/>
    </source>
</evidence>
<feature type="non-terminal residue" evidence="5">
    <location>
        <position position="637"/>
    </location>
</feature>
<dbReference type="InterPro" id="IPR032675">
    <property type="entry name" value="LRR_dom_sf"/>
</dbReference>
<dbReference type="PhylomeDB" id="A0A0G4I9J9"/>
<organism evidence="5">
    <name type="scientific">Chromera velia CCMP2878</name>
    <dbReference type="NCBI Taxonomy" id="1169474"/>
    <lineage>
        <taxon>Eukaryota</taxon>
        <taxon>Sar</taxon>
        <taxon>Alveolata</taxon>
        <taxon>Colpodellida</taxon>
        <taxon>Chromeraceae</taxon>
        <taxon>Chromera</taxon>
    </lineage>
</organism>
<dbReference type="GO" id="GO:0006913">
    <property type="term" value="P:nucleocytoplasmic transport"/>
    <property type="evidence" value="ECO:0007669"/>
    <property type="project" value="TreeGrafter"/>
</dbReference>
<accession>A0A0G4I9J9</accession>
<dbReference type="PANTHER" id="PTHR24113">
    <property type="entry name" value="RAN GTPASE-ACTIVATING PROTEIN 1"/>
    <property type="match status" value="1"/>
</dbReference>
<evidence type="ECO:0000256" key="2">
    <source>
        <dbReference type="ARBA" id="ARBA00022614"/>
    </source>
</evidence>
<proteinExistence type="predicted"/>
<evidence type="ECO:0000313" key="5">
    <source>
        <dbReference type="EMBL" id="CEM53834.1"/>
    </source>
</evidence>
<keyword evidence="3" id="KW-0677">Repeat</keyword>
<evidence type="ECO:0000256" key="1">
    <source>
        <dbReference type="ARBA" id="ARBA00022468"/>
    </source>
</evidence>
<dbReference type="AlphaFoldDB" id="A0A0G4I9J9"/>
<dbReference type="EMBL" id="CDMZ01005730">
    <property type="protein sequence ID" value="CEM53834.1"/>
    <property type="molecule type" value="Genomic_DNA"/>
</dbReference>
<dbReference type="GO" id="GO:0005829">
    <property type="term" value="C:cytosol"/>
    <property type="evidence" value="ECO:0007669"/>
    <property type="project" value="TreeGrafter"/>
</dbReference>
<dbReference type="Gene3D" id="3.80.10.10">
    <property type="entry name" value="Ribonuclease Inhibitor"/>
    <property type="match status" value="2"/>
</dbReference>
<dbReference type="GO" id="GO:0031267">
    <property type="term" value="F:small GTPase binding"/>
    <property type="evidence" value="ECO:0007669"/>
    <property type="project" value="TreeGrafter"/>
</dbReference>
<dbReference type="VEuPathDB" id="CryptoDB:Cvel_12299"/>
<gene>
    <name evidence="5" type="ORF">Cvel_12299</name>
</gene>
<name>A0A0G4I9J9_9ALVE</name>
<sequence length="637" mass="66731">MRAFAEDQNGGDSQIEQVSPESALCLLEDAKPKHQHISELASSQNSCGMAWLLLSLCKKDKLHLPLQALDLTRCKLSPSKLFFLLDTLPECVEKLTLGKAAVRGKALPRLRDFLQRLEKGGQGQRDNTDRDPLSSLSLNGKGKEKEDEGGSSGVPCLKSLRFSAGSLKAADMAQIFPVIPSTVESLTLTGNFIDEKGADSLASFLRPPHAIALRTLILDRTGLTPKTLGIVCGALRGPNAWRPRIQTLSLEGNKLGGFKGLAGLCDWLRNSVLSFLRHLRLTRCIEGEASGVQMLAEVLMAGKVKSLEALDLQESFIGDGAAVLLGGALNVSCLPQMKHLDLRGGGVGEFGAKALISALASPDRPPLRSLHMILEGVTEEDAQSLGALNLQGVSGSLKVSLKGNAAVSFLTEVKKAPVGGAVCSGGRGPGAGRSLELEVKGSGSYETDGKVLSAFAGALRMGRLAGLKEFSATGLKSGLAKERRGLWEVLKCVPLPILSGLILIDVGLTDDDAAVLGEIVNSSRLSGLQILDLSENRELGKGGVEKLMNSVSKSERGLPFLEVLSLGKTKGGEGVGALGSILCRGKLPTIVSLGLESSGLDDSGMGVLGGAVRQGKLSRLRSLFLSQNRFGGGGGGG</sequence>
<evidence type="ECO:0000256" key="4">
    <source>
        <dbReference type="SAM" id="MobiDB-lite"/>
    </source>
</evidence>
<dbReference type="GO" id="GO:0005634">
    <property type="term" value="C:nucleus"/>
    <property type="evidence" value="ECO:0007669"/>
    <property type="project" value="TreeGrafter"/>
</dbReference>
<dbReference type="SUPFAM" id="SSF52047">
    <property type="entry name" value="RNI-like"/>
    <property type="match status" value="2"/>
</dbReference>
<dbReference type="SMART" id="SM00368">
    <property type="entry name" value="LRR_RI"/>
    <property type="match status" value="6"/>
</dbReference>
<protein>
    <submittedName>
        <fullName evidence="5">Uncharacterized protein</fullName>
    </submittedName>
</protein>
<dbReference type="InterPro" id="IPR027038">
    <property type="entry name" value="RanGap"/>
</dbReference>
<keyword evidence="2" id="KW-0433">Leucine-rich repeat</keyword>